<evidence type="ECO:0000313" key="3">
    <source>
        <dbReference type="Proteomes" id="UP001374584"/>
    </source>
</evidence>
<dbReference type="PANTHER" id="PTHR35767:SF1">
    <property type="entry name" value="HAPLESS PROTEIN"/>
    <property type="match status" value="1"/>
</dbReference>
<sequence length="229" mass="25507">MSQQQNQNQNLPVAPQSGAGLKPFSIRQYVLGCRHRNISQNWPFEEKHLQLCLKNGLKLEELLPPLEPGKTSHDDNKKEIDSCNAEVPQGIDDECNYKVSNHPSSHEEGKQSNHQNWSNKSANLSQPEERCTLSSSTNVHKSSPAVSPPKAVKHKRKRRKGKCKKRSMMDILAVAQHSTLEEIDGMNGFCDAETVIEGCDEAVPCQHISMAEAVNEDSCRKGGSEDHVM</sequence>
<accession>A0AAN9R0X0</accession>
<dbReference type="EMBL" id="JAYMYR010000006">
    <property type="protein sequence ID" value="KAK7358010.1"/>
    <property type="molecule type" value="Genomic_DNA"/>
</dbReference>
<feature type="compositionally biased region" description="Polar residues" evidence="1">
    <location>
        <begin position="112"/>
        <end position="145"/>
    </location>
</feature>
<evidence type="ECO:0000256" key="1">
    <source>
        <dbReference type="SAM" id="MobiDB-lite"/>
    </source>
</evidence>
<protein>
    <submittedName>
        <fullName evidence="2">Uncharacterized protein</fullName>
    </submittedName>
</protein>
<dbReference type="PANTHER" id="PTHR35767">
    <property type="entry name" value="HAPLESS PROTEIN"/>
    <property type="match status" value="1"/>
</dbReference>
<name>A0AAN9R0X0_PHACN</name>
<feature type="region of interest" description="Disordered" evidence="1">
    <location>
        <begin position="94"/>
        <end position="166"/>
    </location>
</feature>
<dbReference type="Proteomes" id="UP001374584">
    <property type="component" value="Unassembled WGS sequence"/>
</dbReference>
<evidence type="ECO:0000313" key="2">
    <source>
        <dbReference type="EMBL" id="KAK7358010.1"/>
    </source>
</evidence>
<dbReference type="AlphaFoldDB" id="A0AAN9R0X0"/>
<comment type="caution">
    <text evidence="2">The sequence shown here is derived from an EMBL/GenBank/DDBJ whole genome shotgun (WGS) entry which is preliminary data.</text>
</comment>
<feature type="compositionally biased region" description="Basic residues" evidence="1">
    <location>
        <begin position="151"/>
        <end position="166"/>
    </location>
</feature>
<gene>
    <name evidence="2" type="ORF">VNO80_17309</name>
</gene>
<proteinExistence type="predicted"/>
<organism evidence="2 3">
    <name type="scientific">Phaseolus coccineus</name>
    <name type="common">Scarlet runner bean</name>
    <name type="synonym">Phaseolus multiflorus</name>
    <dbReference type="NCBI Taxonomy" id="3886"/>
    <lineage>
        <taxon>Eukaryota</taxon>
        <taxon>Viridiplantae</taxon>
        <taxon>Streptophyta</taxon>
        <taxon>Embryophyta</taxon>
        <taxon>Tracheophyta</taxon>
        <taxon>Spermatophyta</taxon>
        <taxon>Magnoliopsida</taxon>
        <taxon>eudicotyledons</taxon>
        <taxon>Gunneridae</taxon>
        <taxon>Pentapetalae</taxon>
        <taxon>rosids</taxon>
        <taxon>fabids</taxon>
        <taxon>Fabales</taxon>
        <taxon>Fabaceae</taxon>
        <taxon>Papilionoideae</taxon>
        <taxon>50 kb inversion clade</taxon>
        <taxon>NPAAA clade</taxon>
        <taxon>indigoferoid/millettioid clade</taxon>
        <taxon>Phaseoleae</taxon>
        <taxon>Phaseolus</taxon>
    </lineage>
</organism>
<keyword evidence="3" id="KW-1185">Reference proteome</keyword>
<reference evidence="2 3" key="1">
    <citation type="submission" date="2024-01" db="EMBL/GenBank/DDBJ databases">
        <title>The genomes of 5 underutilized Papilionoideae crops provide insights into root nodulation and disease resistanc.</title>
        <authorList>
            <person name="Jiang F."/>
        </authorList>
    </citation>
    <scope>NUCLEOTIDE SEQUENCE [LARGE SCALE GENOMIC DNA]</scope>
    <source>
        <strain evidence="2">JINMINGXINNONG_FW02</strain>
        <tissue evidence="2">Leaves</tissue>
    </source>
</reference>